<proteinExistence type="predicted"/>
<dbReference type="AlphaFoldDB" id="A0A376KT93"/>
<dbReference type="InterPro" id="IPR028923">
    <property type="entry name" value="SAICAR_synt/ADE2_N"/>
</dbReference>
<keyword evidence="1 7" id="KW-0436">Ligase</keyword>
<name>A0A376KT93_ECOLX</name>
<sequence length="53" mass="6294">MKWYWGDEFSPDGSRLWDKETLEKMDKDRFRQSLGGLIEAYEAVARRLGVQLD</sequence>
<dbReference type="SUPFAM" id="SSF56104">
    <property type="entry name" value="SAICAR synthase-like"/>
    <property type="match status" value="1"/>
</dbReference>
<dbReference type="Gene3D" id="3.30.200.20">
    <property type="entry name" value="Phosphorylase Kinase, domain 1"/>
    <property type="match status" value="1"/>
</dbReference>
<accession>A0A376KT93</accession>
<dbReference type="EC" id="6.3.2.6" evidence="7"/>
<protein>
    <submittedName>
        <fullName evidence="7">Phosphoribosylaminoimidazole-succinocarboxamide synthase</fullName>
        <ecNumber evidence="7">6.3.2.6</ecNumber>
    </submittedName>
</protein>
<keyword evidence="2" id="KW-0547">Nucleotide-binding</keyword>
<evidence type="ECO:0000256" key="5">
    <source>
        <dbReference type="ARBA" id="ARBA00048475"/>
    </source>
</evidence>
<dbReference type="EMBL" id="UFZQ01000001">
    <property type="protein sequence ID" value="STE84551.1"/>
    <property type="molecule type" value="Genomic_DNA"/>
</dbReference>
<evidence type="ECO:0000313" key="7">
    <source>
        <dbReference type="EMBL" id="STE84551.1"/>
    </source>
</evidence>
<keyword evidence="4" id="KW-0067">ATP-binding</keyword>
<evidence type="ECO:0000256" key="1">
    <source>
        <dbReference type="ARBA" id="ARBA00022598"/>
    </source>
</evidence>
<dbReference type="GO" id="GO:0004639">
    <property type="term" value="F:phosphoribosylaminoimidazolesuccinocarboxamide synthase activity"/>
    <property type="evidence" value="ECO:0007669"/>
    <property type="project" value="UniProtKB-EC"/>
</dbReference>
<evidence type="ECO:0000256" key="4">
    <source>
        <dbReference type="ARBA" id="ARBA00022840"/>
    </source>
</evidence>
<feature type="domain" description="SAICAR synthetase/ADE2 N-terminal" evidence="6">
    <location>
        <begin position="3"/>
        <end position="47"/>
    </location>
</feature>
<gene>
    <name evidence="7" type="primary">purC_2</name>
    <name evidence="7" type="ORF">NCTC10418_02249</name>
</gene>
<dbReference type="Proteomes" id="UP000255460">
    <property type="component" value="Unassembled WGS sequence"/>
</dbReference>
<dbReference type="GO" id="GO:0006189">
    <property type="term" value="P:'de novo' IMP biosynthetic process"/>
    <property type="evidence" value="ECO:0007669"/>
    <property type="project" value="UniProtKB-UniPathway"/>
</dbReference>
<evidence type="ECO:0000259" key="6">
    <source>
        <dbReference type="Pfam" id="PF01259"/>
    </source>
</evidence>
<evidence type="ECO:0000256" key="3">
    <source>
        <dbReference type="ARBA" id="ARBA00022755"/>
    </source>
</evidence>
<reference evidence="7 8" key="1">
    <citation type="submission" date="2018-06" db="EMBL/GenBank/DDBJ databases">
        <authorList>
            <consortium name="Pathogen Informatics"/>
            <person name="Doyle S."/>
        </authorList>
    </citation>
    <scope>NUCLEOTIDE SEQUENCE [LARGE SCALE GENOMIC DNA]</scope>
    <source>
        <strain evidence="7 8">NCTC10418</strain>
    </source>
</reference>
<dbReference type="GO" id="GO:0005524">
    <property type="term" value="F:ATP binding"/>
    <property type="evidence" value="ECO:0007669"/>
    <property type="project" value="UniProtKB-KW"/>
</dbReference>
<evidence type="ECO:0000313" key="8">
    <source>
        <dbReference type="Proteomes" id="UP000255460"/>
    </source>
</evidence>
<keyword evidence="3" id="KW-0658">Purine biosynthesis</keyword>
<dbReference type="UniPathway" id="UPA00074">
    <property type="reaction ID" value="UER00131"/>
</dbReference>
<organism evidence="7 8">
    <name type="scientific">Escherichia coli</name>
    <dbReference type="NCBI Taxonomy" id="562"/>
    <lineage>
        <taxon>Bacteria</taxon>
        <taxon>Pseudomonadati</taxon>
        <taxon>Pseudomonadota</taxon>
        <taxon>Gammaproteobacteria</taxon>
        <taxon>Enterobacterales</taxon>
        <taxon>Enterobacteriaceae</taxon>
        <taxon>Escherichia</taxon>
    </lineage>
</organism>
<comment type="catalytic activity">
    <reaction evidence="5">
        <text>5-amino-1-(5-phospho-D-ribosyl)imidazole-4-carboxylate + L-aspartate + ATP = (2S)-2-[5-amino-1-(5-phospho-beta-D-ribosyl)imidazole-4-carboxamido]succinate + ADP + phosphate + 2 H(+)</text>
        <dbReference type="Rhea" id="RHEA:22628"/>
        <dbReference type="ChEBI" id="CHEBI:15378"/>
        <dbReference type="ChEBI" id="CHEBI:29991"/>
        <dbReference type="ChEBI" id="CHEBI:30616"/>
        <dbReference type="ChEBI" id="CHEBI:43474"/>
        <dbReference type="ChEBI" id="CHEBI:58443"/>
        <dbReference type="ChEBI" id="CHEBI:77657"/>
        <dbReference type="ChEBI" id="CHEBI:456216"/>
        <dbReference type="EC" id="6.3.2.6"/>
    </reaction>
</comment>
<evidence type="ECO:0000256" key="2">
    <source>
        <dbReference type="ARBA" id="ARBA00022741"/>
    </source>
</evidence>
<dbReference type="Pfam" id="PF01259">
    <property type="entry name" value="SAICAR_synt"/>
    <property type="match status" value="1"/>
</dbReference>
<dbReference type="Gene3D" id="3.30.470.20">
    <property type="entry name" value="ATP-grasp fold, B domain"/>
    <property type="match status" value="1"/>
</dbReference>